<protein>
    <submittedName>
        <fullName evidence="2">Uncharacterized protein</fullName>
    </submittedName>
</protein>
<name>A0A0Q9ZG56_9FLAO</name>
<dbReference type="OrthoDB" id="1425482at2"/>
<evidence type="ECO:0000256" key="1">
    <source>
        <dbReference type="SAM" id="Phobius"/>
    </source>
</evidence>
<gene>
    <name evidence="2" type="ORF">APR42_06060</name>
</gene>
<keyword evidence="1" id="KW-1133">Transmembrane helix</keyword>
<sequence>MLKKKKMKLNLNLPRTNLEVQLHKSREKRISTEKILKQVQEIFENEARKEDEILNEIHHGDAGINNFNLDLLESNRIFHLSDIEKLCIDYRLRFLDSTYFKGEIPYEALCKIKALEKEQQKSLKGFKIVAPSKLFKLENADDPLLFAPMGNDYFYLIHKWGNDLHPLRKLMMWPFKHLENFIALLLVLSFLVALLIPDGLFSPQQTTTQFLMIFFFAFKWVAGLSIFYGFKKGKNFSSAIWRSKYYNA</sequence>
<dbReference type="AlphaFoldDB" id="A0A0Q9ZG56"/>
<organism evidence="2 3">
    <name type="scientific">Salegentibacter mishustinae</name>
    <dbReference type="NCBI Taxonomy" id="270918"/>
    <lineage>
        <taxon>Bacteria</taxon>
        <taxon>Pseudomonadati</taxon>
        <taxon>Bacteroidota</taxon>
        <taxon>Flavobacteriia</taxon>
        <taxon>Flavobacteriales</taxon>
        <taxon>Flavobacteriaceae</taxon>
        <taxon>Salegentibacter</taxon>
    </lineage>
</organism>
<comment type="caution">
    <text evidence="2">The sequence shown here is derived from an EMBL/GenBank/DDBJ whole genome shotgun (WGS) entry which is preliminary data.</text>
</comment>
<feature type="transmembrane region" description="Helical" evidence="1">
    <location>
        <begin position="178"/>
        <end position="197"/>
    </location>
</feature>
<keyword evidence="1" id="KW-0812">Transmembrane</keyword>
<keyword evidence="1" id="KW-0472">Membrane</keyword>
<dbReference type="STRING" id="270918.APR42_06060"/>
<accession>A0A0Q9ZG56</accession>
<feature type="transmembrane region" description="Helical" evidence="1">
    <location>
        <begin position="209"/>
        <end position="230"/>
    </location>
</feature>
<proteinExistence type="predicted"/>
<dbReference type="EMBL" id="LKTP01000023">
    <property type="protein sequence ID" value="KRG28350.1"/>
    <property type="molecule type" value="Genomic_DNA"/>
</dbReference>
<reference evidence="2" key="1">
    <citation type="submission" date="2015-10" db="EMBL/GenBank/DDBJ databases">
        <title>Draft genome sequence of Salegentibacter mishustinae KCTC 12263.</title>
        <authorList>
            <person name="Lin W."/>
            <person name="Zheng Q."/>
        </authorList>
    </citation>
    <scope>NUCLEOTIDE SEQUENCE [LARGE SCALE GENOMIC DNA]</scope>
    <source>
        <strain evidence="2">KCTC 12263</strain>
    </source>
</reference>
<evidence type="ECO:0000313" key="3">
    <source>
        <dbReference type="Proteomes" id="UP000051643"/>
    </source>
</evidence>
<dbReference type="Proteomes" id="UP000051643">
    <property type="component" value="Unassembled WGS sequence"/>
</dbReference>
<keyword evidence="3" id="KW-1185">Reference proteome</keyword>
<evidence type="ECO:0000313" key="2">
    <source>
        <dbReference type="EMBL" id="KRG28350.1"/>
    </source>
</evidence>